<name>A0A839S353_9PSEU</name>
<evidence type="ECO:0000313" key="2">
    <source>
        <dbReference type="Proteomes" id="UP000550714"/>
    </source>
</evidence>
<dbReference type="RefSeq" id="WP_183655698.1">
    <property type="nucleotide sequence ID" value="NZ_JACHWU010000003.1"/>
</dbReference>
<dbReference type="InterPro" id="IPR023988">
    <property type="entry name" value="MftA"/>
</dbReference>
<organism evidence="1 2">
    <name type="scientific">Prauserella isguenensis</name>
    <dbReference type="NCBI Taxonomy" id="1470180"/>
    <lineage>
        <taxon>Bacteria</taxon>
        <taxon>Bacillati</taxon>
        <taxon>Actinomycetota</taxon>
        <taxon>Actinomycetes</taxon>
        <taxon>Pseudonocardiales</taxon>
        <taxon>Pseudonocardiaceae</taxon>
        <taxon>Prauserella</taxon>
    </lineage>
</organism>
<gene>
    <name evidence="1" type="ORF">FHS23_003237</name>
</gene>
<dbReference type="Proteomes" id="UP000550714">
    <property type="component" value="Unassembled WGS sequence"/>
</dbReference>
<sequence length="32" mass="3501">MSENHTVTTAEADIEEDLLVEEVSIDGMCGVY</sequence>
<proteinExistence type="predicted"/>
<evidence type="ECO:0000313" key="1">
    <source>
        <dbReference type="EMBL" id="MBB3052208.1"/>
    </source>
</evidence>
<dbReference type="AlphaFoldDB" id="A0A839S353"/>
<keyword evidence="2" id="KW-1185">Reference proteome</keyword>
<dbReference type="Pfam" id="PF23709">
    <property type="entry name" value="MftA"/>
    <property type="match status" value="1"/>
</dbReference>
<reference evidence="1 2" key="1">
    <citation type="submission" date="2020-08" db="EMBL/GenBank/DDBJ databases">
        <title>Genomic Encyclopedia of Type Strains, Phase III (KMG-III): the genomes of soil and plant-associated and newly described type strains.</title>
        <authorList>
            <person name="Whitman W."/>
        </authorList>
    </citation>
    <scope>NUCLEOTIDE SEQUENCE [LARGE SCALE GENOMIC DNA]</scope>
    <source>
        <strain evidence="1 2">CECT 8577</strain>
    </source>
</reference>
<protein>
    <submittedName>
        <fullName evidence="1">Mycofactocin</fullName>
    </submittedName>
</protein>
<dbReference type="NCBIfam" id="TIGR03969">
    <property type="entry name" value="mycofactocin"/>
    <property type="match status" value="1"/>
</dbReference>
<accession>A0A839S353</accession>
<dbReference type="EMBL" id="JACHWU010000003">
    <property type="protein sequence ID" value="MBB3052208.1"/>
    <property type="molecule type" value="Genomic_DNA"/>
</dbReference>
<comment type="caution">
    <text evidence="1">The sequence shown here is derived from an EMBL/GenBank/DDBJ whole genome shotgun (WGS) entry which is preliminary data.</text>
</comment>